<reference evidence="7 9" key="1">
    <citation type="submission" date="2019-03" db="EMBL/GenBank/DDBJ databases">
        <title>Vagococcus sp. was isolated fron gut of Carduelis flavirostris.</title>
        <authorList>
            <person name="Ge Y."/>
        </authorList>
    </citation>
    <scope>NUCLEOTIDE SEQUENCE [LARGE SCALE GENOMIC DNA]</scope>
    <source>
        <strain evidence="7 9">CF-210</strain>
    </source>
</reference>
<dbReference type="SUPFAM" id="SSF56349">
    <property type="entry name" value="DNA breaking-rejoining enzymes"/>
    <property type="match status" value="1"/>
</dbReference>
<sequence>MATFKQYSKKDGSKAWLFQAYLGVDSATGKEVRTTRRGFKTKKQAQLEVNRLVVEFEEKGLVKQSENTFKEMYLLWYESYKTTVKETTSITTERLMTKHALPVFGNLRINKIDVKLAQKTVNDWAKKMKTYKIILQYCSKVMEYAINLELAQHNPFSKVIRPNIKDDSNEKKIKFYNLEEVHQVMKFLDDKVRHTQQGTLIQKFFAEYDQALYRLMAFSGLRGGEASALTFDDIDFTNKTVTVNKTLSEVRGGYAVSTPKTKSSYRTISLDDKTIMILKRWQLRQRELLFANRGKKSNYVFVNIEGELMNRTDLYQRSKRLSKAVGLHNIGTHGWRHTHASMLFEAGVTMKEAQERLGHSSITQTMDTYTHLGNKAQERTVDKLTQIANF</sequence>
<dbReference type="Proteomes" id="UP000296883">
    <property type="component" value="Chromosome"/>
</dbReference>
<dbReference type="InterPro" id="IPR011010">
    <property type="entry name" value="DNA_brk_join_enz"/>
</dbReference>
<dbReference type="PROSITE" id="PS51898">
    <property type="entry name" value="TYR_RECOMBINASE"/>
    <property type="match status" value="1"/>
</dbReference>
<evidence type="ECO:0000256" key="2">
    <source>
        <dbReference type="ARBA" id="ARBA00022908"/>
    </source>
</evidence>
<dbReference type="CDD" id="cd01189">
    <property type="entry name" value="INT_ICEBs1_C_like"/>
    <property type="match status" value="1"/>
</dbReference>
<proteinExistence type="inferred from homology"/>
<evidence type="ECO:0000313" key="9">
    <source>
        <dbReference type="Proteomes" id="UP000297725"/>
    </source>
</evidence>
<gene>
    <name evidence="7" type="ORF">E4031_00415</name>
    <name evidence="6" type="ORF">E4Z98_06045</name>
</gene>
<dbReference type="PANTHER" id="PTHR30349">
    <property type="entry name" value="PHAGE INTEGRASE-RELATED"/>
    <property type="match status" value="1"/>
</dbReference>
<dbReference type="InterPro" id="IPR050090">
    <property type="entry name" value="Tyrosine_recombinase_XerCD"/>
</dbReference>
<dbReference type="Pfam" id="PF00589">
    <property type="entry name" value="Phage_integrase"/>
    <property type="match status" value="1"/>
</dbReference>
<dbReference type="GO" id="GO:0006310">
    <property type="term" value="P:DNA recombination"/>
    <property type="evidence" value="ECO:0007669"/>
    <property type="project" value="UniProtKB-KW"/>
</dbReference>
<dbReference type="Proteomes" id="UP000297725">
    <property type="component" value="Unassembled WGS sequence"/>
</dbReference>
<dbReference type="Gene3D" id="1.10.150.130">
    <property type="match status" value="1"/>
</dbReference>
<dbReference type="EMBL" id="CP038865">
    <property type="protein sequence ID" value="QCA28901.1"/>
    <property type="molecule type" value="Genomic_DNA"/>
</dbReference>
<evidence type="ECO:0000313" key="8">
    <source>
        <dbReference type="Proteomes" id="UP000296883"/>
    </source>
</evidence>
<feature type="domain" description="Tyr recombinase" evidence="5">
    <location>
        <begin position="171"/>
        <end position="382"/>
    </location>
</feature>
<dbReference type="Pfam" id="PF14657">
    <property type="entry name" value="Arm-DNA-bind_4"/>
    <property type="match status" value="1"/>
</dbReference>
<dbReference type="Pfam" id="PF14659">
    <property type="entry name" value="Phage_int_SAM_3"/>
    <property type="match status" value="1"/>
</dbReference>
<evidence type="ECO:0000313" key="6">
    <source>
        <dbReference type="EMBL" id="QCA28901.1"/>
    </source>
</evidence>
<keyword evidence="3" id="KW-0238">DNA-binding</keyword>
<evidence type="ECO:0000256" key="4">
    <source>
        <dbReference type="ARBA" id="ARBA00023172"/>
    </source>
</evidence>
<evidence type="ECO:0000256" key="3">
    <source>
        <dbReference type="ARBA" id="ARBA00023125"/>
    </source>
</evidence>
<organism evidence="7 9">
    <name type="scientific">Vagococcus xieshaowenii</name>
    <dbReference type="NCBI Taxonomy" id="2562451"/>
    <lineage>
        <taxon>Bacteria</taxon>
        <taxon>Bacillati</taxon>
        <taxon>Bacillota</taxon>
        <taxon>Bacilli</taxon>
        <taxon>Lactobacillales</taxon>
        <taxon>Enterococcaceae</taxon>
        <taxon>Vagococcus</taxon>
    </lineage>
</organism>
<evidence type="ECO:0000256" key="1">
    <source>
        <dbReference type="ARBA" id="ARBA00008857"/>
    </source>
</evidence>
<dbReference type="InterPro" id="IPR004107">
    <property type="entry name" value="Integrase_SAM-like_N"/>
</dbReference>
<dbReference type="GO" id="GO:0003677">
    <property type="term" value="F:DNA binding"/>
    <property type="evidence" value="ECO:0007669"/>
    <property type="project" value="UniProtKB-KW"/>
</dbReference>
<dbReference type="InterPro" id="IPR028259">
    <property type="entry name" value="AP2-like_int_N"/>
</dbReference>
<keyword evidence="4" id="KW-0233">DNA recombination</keyword>
<dbReference type="AlphaFoldDB" id="A0AAJ5JLR9"/>
<name>A0AAJ5JLR9_9ENTE</name>
<dbReference type="InterPro" id="IPR010998">
    <property type="entry name" value="Integrase_recombinase_N"/>
</dbReference>
<reference evidence="6 8" key="2">
    <citation type="journal article" date="2020" name="Int. J. Syst. Evol. Microbiol.">
        <title>Vagococcus xieshaowenii sp. nov., isolated from snow finch (Montifringilla taczanowskii) cloacal content.</title>
        <authorList>
            <person name="Ge Y."/>
            <person name="Yang J."/>
            <person name="Lai X.H."/>
            <person name="Zhang G."/>
            <person name="Jin D."/>
            <person name="Lu S."/>
            <person name="Wang B."/>
            <person name="Huang Y."/>
            <person name="Huang Y."/>
            <person name="Ren Z."/>
            <person name="Zhang X."/>
            <person name="Xu J."/>
        </authorList>
    </citation>
    <scope>NUCLEOTIDE SEQUENCE [LARGE SCALE GENOMIC DNA]</scope>
    <source>
        <strain evidence="6">Personal::cf-49</strain>
        <strain evidence="8">personal::cf-49</strain>
    </source>
</reference>
<protein>
    <submittedName>
        <fullName evidence="7">Site-specific integrase</fullName>
    </submittedName>
</protein>
<keyword evidence="2" id="KW-0229">DNA integration</keyword>
<comment type="similarity">
    <text evidence="1">Belongs to the 'phage' integrase family.</text>
</comment>
<dbReference type="PANTHER" id="PTHR30349:SF64">
    <property type="entry name" value="PROPHAGE INTEGRASE INTD-RELATED"/>
    <property type="match status" value="1"/>
</dbReference>
<dbReference type="Gene3D" id="1.10.443.10">
    <property type="entry name" value="Intergrase catalytic core"/>
    <property type="match status" value="1"/>
</dbReference>
<dbReference type="RefSeq" id="WP_135253353.1">
    <property type="nucleotide sequence ID" value="NZ_CP038865.1"/>
</dbReference>
<dbReference type="InterPro" id="IPR013762">
    <property type="entry name" value="Integrase-like_cat_sf"/>
</dbReference>
<accession>A0AAJ5JLR9</accession>
<evidence type="ECO:0000259" key="5">
    <source>
        <dbReference type="PROSITE" id="PS51898"/>
    </source>
</evidence>
<evidence type="ECO:0000313" key="7">
    <source>
        <dbReference type="EMBL" id="TFZ43319.1"/>
    </source>
</evidence>
<dbReference type="GO" id="GO:0015074">
    <property type="term" value="P:DNA integration"/>
    <property type="evidence" value="ECO:0007669"/>
    <property type="project" value="UniProtKB-KW"/>
</dbReference>
<dbReference type="InterPro" id="IPR002104">
    <property type="entry name" value="Integrase_catalytic"/>
</dbReference>
<dbReference type="EMBL" id="SRHU01000002">
    <property type="protein sequence ID" value="TFZ43319.1"/>
    <property type="molecule type" value="Genomic_DNA"/>
</dbReference>
<keyword evidence="8" id="KW-1185">Reference proteome</keyword>